<evidence type="ECO:0000313" key="1">
    <source>
        <dbReference type="EMBL" id="KAJ9077235.1"/>
    </source>
</evidence>
<accession>A0ACC2TRW4</accession>
<sequence>MDSSSQSLLIDWKASLLGKITGLDSTINDLFYFLEYGLVHQVIKGVALLGAPGIGKSFLSTQLINSAPIKCQLINCGRLLGESTQDILGTKLQDLIYCQDSPRIVIFDDLDVLLSGSSPNALGWITKWLSEPCSTKNNDVPTFMIGVTNNPSCIPGTWLVSGRLSGRLEIRENSHLRRASIIQELLLNFVSSPEPSLKAFSEAIASITPSLTPGDLKSLTYKVLANESFSEVIAHKKNNIVASEDVLHHVFLKLEELFLLALKSFIPAGLKAGLNQMSRPKQTNAKGNPISLADVYGLEDIVAELQQSLITPMRQHSSGIANPLSVPRGILLHGPPGVGKTLLCQALGEVLEGSMVFVESTSLRSSFVGASEKAIADMFEQARQNAPCVLCLDQLDALLPPRSTLMSQEGGAERIVTSFLTELDGLFTHDGGPIVVLLGITNRPTHIDPAVLRPGRLDIHLQIPLPNISQRIKIIRGKLGHSNPLDEGHVERMAQLTEGCSGADLENIIQEAALSVLRSNPDAHKVPLEAYIEAIHSYKRTLSQ</sequence>
<dbReference type="Proteomes" id="UP001165960">
    <property type="component" value="Unassembled WGS sequence"/>
</dbReference>
<dbReference type="EMBL" id="QTSX02002211">
    <property type="protein sequence ID" value="KAJ9077235.1"/>
    <property type="molecule type" value="Genomic_DNA"/>
</dbReference>
<evidence type="ECO:0000313" key="2">
    <source>
        <dbReference type="Proteomes" id="UP001165960"/>
    </source>
</evidence>
<reference evidence="1" key="1">
    <citation type="submission" date="2022-04" db="EMBL/GenBank/DDBJ databases">
        <title>Genome of the entomopathogenic fungus Entomophthora muscae.</title>
        <authorList>
            <person name="Elya C."/>
            <person name="Lovett B.R."/>
            <person name="Lee E."/>
            <person name="Macias A.M."/>
            <person name="Hajek A.E."/>
            <person name="De Bivort B.L."/>
            <person name="Kasson M.T."/>
            <person name="De Fine Licht H.H."/>
            <person name="Stajich J.E."/>
        </authorList>
    </citation>
    <scope>NUCLEOTIDE SEQUENCE</scope>
    <source>
        <strain evidence="1">Berkeley</strain>
    </source>
</reference>
<name>A0ACC2TRW4_9FUNG</name>
<protein>
    <submittedName>
        <fullName evidence="1">Uncharacterized protein</fullName>
    </submittedName>
</protein>
<organism evidence="1 2">
    <name type="scientific">Entomophthora muscae</name>
    <dbReference type="NCBI Taxonomy" id="34485"/>
    <lineage>
        <taxon>Eukaryota</taxon>
        <taxon>Fungi</taxon>
        <taxon>Fungi incertae sedis</taxon>
        <taxon>Zoopagomycota</taxon>
        <taxon>Entomophthoromycotina</taxon>
        <taxon>Entomophthoromycetes</taxon>
        <taxon>Entomophthorales</taxon>
        <taxon>Entomophthoraceae</taxon>
        <taxon>Entomophthora</taxon>
    </lineage>
</organism>
<keyword evidence="2" id="KW-1185">Reference proteome</keyword>
<comment type="caution">
    <text evidence="1">The sequence shown here is derived from an EMBL/GenBank/DDBJ whole genome shotgun (WGS) entry which is preliminary data.</text>
</comment>
<gene>
    <name evidence="1" type="ORF">DSO57_1018620</name>
</gene>
<proteinExistence type="predicted"/>